<dbReference type="PANTHER" id="PTHR40469:SF2">
    <property type="entry name" value="GALACTOSE-BINDING DOMAIN-LIKE SUPERFAMILY PROTEIN"/>
    <property type="match status" value="1"/>
</dbReference>
<dbReference type="InterPro" id="IPR005084">
    <property type="entry name" value="CBM6"/>
</dbReference>
<dbReference type="InterPro" id="IPR041542">
    <property type="entry name" value="GH43_C2"/>
</dbReference>
<dbReference type="InterPro" id="IPR058094">
    <property type="entry name" value="Ig-like_OmpL47-like"/>
</dbReference>
<dbReference type="SMART" id="SM00606">
    <property type="entry name" value="CBD_IV"/>
    <property type="match status" value="1"/>
</dbReference>
<dbReference type="RefSeq" id="WP_184813642.1">
    <property type="nucleotide sequence ID" value="NZ_JACHJQ010000006.1"/>
</dbReference>
<dbReference type="InterPro" id="IPR000601">
    <property type="entry name" value="PKD_dom"/>
</dbReference>
<dbReference type="Proteomes" id="UP000520767">
    <property type="component" value="Unassembled WGS sequence"/>
</dbReference>
<feature type="signal peptide" evidence="2">
    <location>
        <begin position="1"/>
        <end position="27"/>
    </location>
</feature>
<feature type="chain" id="PRO_5031318666" evidence="2">
    <location>
        <begin position="28"/>
        <end position="2002"/>
    </location>
</feature>
<accession>A0A7W7Q9J1</accession>
<dbReference type="Pfam" id="PF07995">
    <property type="entry name" value="GSDH"/>
    <property type="match status" value="1"/>
</dbReference>
<dbReference type="InterPro" id="IPR012938">
    <property type="entry name" value="Glc/Sorbosone_DH"/>
</dbReference>
<dbReference type="SUPFAM" id="SSF49299">
    <property type="entry name" value="PKD domain"/>
    <property type="match status" value="1"/>
</dbReference>
<keyword evidence="1 2" id="KW-0732">Signal</keyword>
<dbReference type="Pfam" id="PF06283">
    <property type="entry name" value="ThuA"/>
    <property type="match status" value="1"/>
</dbReference>
<comment type="caution">
    <text evidence="5">The sequence shown here is derived from an EMBL/GenBank/DDBJ whole genome shotgun (WGS) entry which is preliminary data.</text>
</comment>
<evidence type="ECO:0000259" key="4">
    <source>
        <dbReference type="PROSITE" id="PS51175"/>
    </source>
</evidence>
<evidence type="ECO:0000313" key="6">
    <source>
        <dbReference type="Proteomes" id="UP000520767"/>
    </source>
</evidence>
<dbReference type="InterPro" id="IPR008979">
    <property type="entry name" value="Galactose-bd-like_sf"/>
</dbReference>
<dbReference type="Gene3D" id="2.60.120.260">
    <property type="entry name" value="Galactose-binding domain-like"/>
    <property type="match status" value="1"/>
</dbReference>
<dbReference type="PANTHER" id="PTHR40469">
    <property type="entry name" value="SECRETED GLYCOSYL HYDROLASE"/>
    <property type="match status" value="1"/>
</dbReference>
<feature type="domain" description="CBM6" evidence="4">
    <location>
        <begin position="919"/>
        <end position="1039"/>
    </location>
</feature>
<organism evidence="5 6">
    <name type="scientific">Actinophytocola algeriensis</name>
    <dbReference type="NCBI Taxonomy" id="1768010"/>
    <lineage>
        <taxon>Bacteria</taxon>
        <taxon>Bacillati</taxon>
        <taxon>Actinomycetota</taxon>
        <taxon>Actinomycetes</taxon>
        <taxon>Pseudonocardiales</taxon>
        <taxon>Pseudonocardiaceae</taxon>
    </lineage>
</organism>
<evidence type="ECO:0000256" key="2">
    <source>
        <dbReference type="SAM" id="SignalP"/>
    </source>
</evidence>
<dbReference type="InterPro" id="IPR011041">
    <property type="entry name" value="Quinoprot_gluc/sorb_DH_b-prop"/>
</dbReference>
<dbReference type="InterPro" id="IPR006584">
    <property type="entry name" value="Cellulose-bd_IV"/>
</dbReference>
<dbReference type="InterPro" id="IPR013320">
    <property type="entry name" value="ConA-like_dom_sf"/>
</dbReference>
<dbReference type="InterPro" id="IPR035986">
    <property type="entry name" value="PKD_dom_sf"/>
</dbReference>
<dbReference type="Gene3D" id="2.60.40.10">
    <property type="entry name" value="Immunoglobulins"/>
    <property type="match status" value="3"/>
</dbReference>
<dbReference type="InterPro" id="IPR029010">
    <property type="entry name" value="ThuA-like"/>
</dbReference>
<dbReference type="Pfam" id="PF03422">
    <property type="entry name" value="CBM_6"/>
    <property type="match status" value="1"/>
</dbReference>
<dbReference type="InterPro" id="IPR011042">
    <property type="entry name" value="6-blade_b-propeller_TolB-like"/>
</dbReference>
<name>A0A7W7Q9J1_9PSEU</name>
<dbReference type="SUPFAM" id="SSF52317">
    <property type="entry name" value="Class I glutamine amidotransferase-like"/>
    <property type="match status" value="1"/>
</dbReference>
<keyword evidence="6" id="KW-1185">Reference proteome</keyword>
<feature type="domain" description="PKD" evidence="3">
    <location>
        <begin position="723"/>
        <end position="806"/>
    </location>
</feature>
<dbReference type="Gene3D" id="2.120.10.30">
    <property type="entry name" value="TolB, C-terminal domain"/>
    <property type="match status" value="1"/>
</dbReference>
<dbReference type="EMBL" id="JACHJQ010000006">
    <property type="protein sequence ID" value="MBB4909542.1"/>
    <property type="molecule type" value="Genomic_DNA"/>
</dbReference>
<protein>
    <submittedName>
        <fullName evidence="5">Glucose/arabinose dehydrogenase/regulation of enolase protein 1 (Concanavalin A-like superfamily)</fullName>
    </submittedName>
</protein>
<dbReference type="PROSITE" id="PS50093">
    <property type="entry name" value="PKD"/>
    <property type="match status" value="1"/>
</dbReference>
<dbReference type="SUPFAM" id="SSF49899">
    <property type="entry name" value="Concanavalin A-like lectins/glucanases"/>
    <property type="match status" value="2"/>
</dbReference>
<dbReference type="InterPro" id="IPR013783">
    <property type="entry name" value="Ig-like_fold"/>
</dbReference>
<dbReference type="Gene3D" id="3.40.50.880">
    <property type="match status" value="1"/>
</dbReference>
<evidence type="ECO:0000256" key="1">
    <source>
        <dbReference type="ARBA" id="ARBA00022729"/>
    </source>
</evidence>
<dbReference type="CDD" id="cd04084">
    <property type="entry name" value="CBM6_xylanase-like"/>
    <property type="match status" value="1"/>
</dbReference>
<dbReference type="NCBIfam" id="NF047446">
    <property type="entry name" value="barrel_OmpL47"/>
    <property type="match status" value="1"/>
</dbReference>
<dbReference type="Pfam" id="PF18911">
    <property type="entry name" value="PKD_4"/>
    <property type="match status" value="1"/>
</dbReference>
<dbReference type="PROSITE" id="PS51175">
    <property type="entry name" value="CBM6"/>
    <property type="match status" value="1"/>
</dbReference>
<proteinExistence type="predicted"/>
<dbReference type="GO" id="GO:0030246">
    <property type="term" value="F:carbohydrate binding"/>
    <property type="evidence" value="ECO:0007669"/>
    <property type="project" value="InterPro"/>
</dbReference>
<dbReference type="Pfam" id="PF17957">
    <property type="entry name" value="Big_7"/>
    <property type="match status" value="1"/>
</dbReference>
<dbReference type="SMART" id="SM00089">
    <property type="entry name" value="PKD"/>
    <property type="match status" value="2"/>
</dbReference>
<dbReference type="SUPFAM" id="SSF50952">
    <property type="entry name" value="Soluble quinoprotein glucose dehydrogenase"/>
    <property type="match status" value="1"/>
</dbReference>
<dbReference type="InterPro" id="IPR022409">
    <property type="entry name" value="PKD/Chitinase_dom"/>
</dbReference>
<evidence type="ECO:0000313" key="5">
    <source>
        <dbReference type="EMBL" id="MBB4909542.1"/>
    </source>
</evidence>
<dbReference type="InterPro" id="IPR029062">
    <property type="entry name" value="Class_I_gatase-like"/>
</dbReference>
<dbReference type="SUPFAM" id="SSF49785">
    <property type="entry name" value="Galactose-binding domain-like"/>
    <property type="match status" value="1"/>
</dbReference>
<dbReference type="Gene3D" id="2.60.120.200">
    <property type="match status" value="3"/>
</dbReference>
<dbReference type="GO" id="GO:0005975">
    <property type="term" value="P:carbohydrate metabolic process"/>
    <property type="evidence" value="ECO:0007669"/>
    <property type="project" value="UniProtKB-ARBA"/>
</dbReference>
<gene>
    <name evidence="5" type="ORF">FHR82_005800</name>
</gene>
<reference evidence="5 6" key="1">
    <citation type="submission" date="2020-08" db="EMBL/GenBank/DDBJ databases">
        <title>Genomic Encyclopedia of Type Strains, Phase III (KMG-III): the genomes of soil and plant-associated and newly described type strains.</title>
        <authorList>
            <person name="Whitman W."/>
        </authorList>
    </citation>
    <scope>NUCLEOTIDE SEQUENCE [LARGE SCALE GENOMIC DNA]</scope>
    <source>
        <strain evidence="5 6">CECT 8960</strain>
    </source>
</reference>
<dbReference type="Pfam" id="PF17851">
    <property type="entry name" value="GH43_C2"/>
    <property type="match status" value="2"/>
</dbReference>
<evidence type="ECO:0000259" key="3">
    <source>
        <dbReference type="PROSITE" id="PS50093"/>
    </source>
</evidence>
<sequence>MNLRRSLAGAVAGAMAISMLGAAPAVAHPGPHGDAHVLIFTKTTQFRHTEAIEQGVPVLTQTFADAGITSEHTEDSSVFNDEDLAHFDALVMFQASGDPWNADEKAALERYMQAGGGIVAIHNATDMRGNYTWWDEMIGALMPGHAATGSSPGLPGTVRVEDRTHPSTKHLPQRWNRADEWYNFSANVRGDAHVLATMDESTYDPGSNRMGYDHPISWCKPYDGGRAWMTGMGHFGAHYTQETGLVEHILGGVKWAAGLEAGDCGGTVWDQFERVPLDQNTSAPYAIDVAPDGRVFFTELVRGQIRVYDPQAQTTSTAITIPVYSGGEDGLLGITLDPNFADNGWLYVYYSPASGDDTNPDNFVNRLSRFTVGEGSQIDPASEKVLLDVPARRLPDEPGHTGGGLDFGPDGSLYLGVGDDVNPHSEPSGGYAPLSERDGTFHDARATSANTNDLRGKVLRIVPQADGTYTIPEGNMFAPGTEKTRPEIYAMGFRNPFRFAIDPKTGALGVADYAPDNGTDNLANRGPAGIVEWNLISEPGFYGWPLCMGNNEPFRDVDYRTNPVTVGAFFDCANPVNDSIRNTGLVNLPPAKPAQMWYGYQRSSVPEVIPQGGGLAPMGGPFYDYDPDLASDTKFPSSYDGKAFFYEWSRNKMYSIIPGDGDRAGTVEKVNPFLPETQFLAPIDSKFGADGSMYVLDWGGGFGRDNPNSGLYRVDYVSGSRSPTAKATATPDSGHAPLEVTFNGEASTDPENEALTYAWDFTGDGTTDSTEVSPSYTFTENGVYSARLTVTDPAGKTGTTTVPITVGNTRPEVDFQLPPTGAFFDFGDEVSWQLDVSDAEDATIDDADVIIQPALGHDEHAHPGEPLHGRTGSVEASLGGGHGEGMNVFYAIDGRYTDSGGEGGIPALTGSDTTLLFPKQREAEFFDSSSDVTTGPSRDVEGHGDAITGQNGAWAAYDPVNLHNVDALVVRASANAAGAIELRRDAPDGPLLGTAQVPATGPVSYVDVSVAVDDPGESFTLYAVFPGAGERRLNFVEADGKGASPTSKPKVAVTAPTPEADLEPGEIAVRASATDAENTVTKVEFFADGQSIGVDESAPYEVTWNAANEARYKLTAVATNDKGASTTSRIVQVEVGDLYGDWQTYNNVTATYDRPDTDTWVVNAGGANMWQGTDEYGSVYLPGAVGTEWTATVKIERQGNSAGSAKAGIIVRDDITQPGKSPGYAMLAIRPSGGFEWLRDSDGNGQLDASTGAGTTSYPSWVRLVRDGDSYTAYWSKDGENFTAVGDPVTLPNAGSVQDIGLAVTAHNAAATSEVEFSGWTLDDEAWTPGTGPEPEPGPTCLVQGTDAFDGDSLNRTRWSTVRNGPDLPVRIEGGKLVLPVTGGDINEAAEGPISFVGQAMRPGEWTATTAVSLAHTREWQHAGMLVHGSDDDYVKLAFTRNNSGGRLLEFQTEADGSRTWHANVTLPADFPATAHLKLVSDGSNLTAAYSTDGQNWTALPGAAVVLPGAKVGLMAAGDTAAHSVDAVFDHFTVMPDTTDTGEREATDEFDGAAVDGCRWTDVVRYDSANVSMADGQLRIRTQPGDINGANNDSPRNFVLQKVPDGDWTVETKVTPSMLHRWQLAGLVVYGDDDNYVKFDVIAQNESGTATNLHAELVSEKDGQFGNGGNRNIDIADSSESGWFFLRLTKTGNEYAAEISDGGVNWTSLGQPVTNDAELGSVGLMAIGPEQTAPVTVGFDYFKVGSPDRTAPTVEVAVSTPDGANGWHRGSATVTATAADDRQGEVRVEYRAGEGEWAAYTAPVVLDQDGSHALEFRAVDAAGNVSAAVPATALVDKSAPAVSVTGVEADGQYVVGTALSLGATADDPASGVASVLVELDGKRVQTPLSVEPTAGAHELRVVATDEAGNAKEVNVPFVVTVTWDTAADLLVRYRFEGKVGLASYLQLYVHLSTAEHLARAGLNRPAAQALDRFTKVANTVRNADTRAQLVAIAAALRAPLTV</sequence>
<dbReference type="CDD" id="cd00146">
    <property type="entry name" value="PKD"/>
    <property type="match status" value="1"/>
</dbReference>